<protein>
    <submittedName>
        <fullName evidence="1">Uncharacterized protein</fullName>
    </submittedName>
</protein>
<reference evidence="1" key="1">
    <citation type="submission" date="2021-02" db="EMBL/GenBank/DDBJ databases">
        <authorList>
            <person name="Nowell W R."/>
        </authorList>
    </citation>
    <scope>NUCLEOTIDE SEQUENCE</scope>
</reference>
<comment type="caution">
    <text evidence="1">The sequence shown here is derived from an EMBL/GenBank/DDBJ whole genome shotgun (WGS) entry which is preliminary data.</text>
</comment>
<accession>A0A813ZBA9</accession>
<name>A0A813ZBA9_9BILA</name>
<evidence type="ECO:0000313" key="1">
    <source>
        <dbReference type="EMBL" id="CAF0897621.1"/>
    </source>
</evidence>
<dbReference type="EMBL" id="CAJNOT010000216">
    <property type="protein sequence ID" value="CAF0897621.1"/>
    <property type="molecule type" value="Genomic_DNA"/>
</dbReference>
<dbReference type="Proteomes" id="UP000663864">
    <property type="component" value="Unassembled WGS sequence"/>
</dbReference>
<dbReference type="AlphaFoldDB" id="A0A813ZBA9"/>
<gene>
    <name evidence="1" type="ORF">ZHD862_LOCUS7218</name>
</gene>
<evidence type="ECO:0000313" key="2">
    <source>
        <dbReference type="Proteomes" id="UP000663864"/>
    </source>
</evidence>
<proteinExistence type="predicted"/>
<sequence length="201" mass="22622">MVLQTVSRIFYSQTAANQVNVEYQFVTSEVPGGYFGSIYNDYFSVILRSETGQYAMKSDSMNGLGITEFDNSTGASKWYKITLPVQSNQEMFRLDLNVANVWDAGYDSQVNARLLTSEQCTSCEQSCTSCTTDPICRDVCLNPPIDSCLFYREYRNIFIQTLKAEPQCISTVLSNILDAMPNVSSPVRNALSIVYHWLQSL</sequence>
<organism evidence="1 2">
    <name type="scientific">Rotaria sordida</name>
    <dbReference type="NCBI Taxonomy" id="392033"/>
    <lineage>
        <taxon>Eukaryota</taxon>
        <taxon>Metazoa</taxon>
        <taxon>Spiralia</taxon>
        <taxon>Gnathifera</taxon>
        <taxon>Rotifera</taxon>
        <taxon>Eurotatoria</taxon>
        <taxon>Bdelloidea</taxon>
        <taxon>Philodinida</taxon>
        <taxon>Philodinidae</taxon>
        <taxon>Rotaria</taxon>
    </lineage>
</organism>